<name>A0AA36IPV2_9DINO</name>
<dbReference type="InterPro" id="IPR012106">
    <property type="entry name" value="Phage_Mu_Gp1"/>
</dbReference>
<dbReference type="Pfam" id="PF10123">
    <property type="entry name" value="Mu-like_Pro"/>
    <property type="match status" value="2"/>
</dbReference>
<comment type="caution">
    <text evidence="1">The sequence shown here is derived from an EMBL/GenBank/DDBJ whole genome shotgun (WGS) entry which is preliminary data.</text>
</comment>
<proteinExistence type="predicted"/>
<accession>A0AA36IPV2</accession>
<evidence type="ECO:0000313" key="2">
    <source>
        <dbReference type="Proteomes" id="UP001178507"/>
    </source>
</evidence>
<keyword evidence="2" id="KW-1185">Reference proteome</keyword>
<organism evidence="1 2">
    <name type="scientific">Effrenium voratum</name>
    <dbReference type="NCBI Taxonomy" id="2562239"/>
    <lineage>
        <taxon>Eukaryota</taxon>
        <taxon>Sar</taxon>
        <taxon>Alveolata</taxon>
        <taxon>Dinophyceae</taxon>
        <taxon>Suessiales</taxon>
        <taxon>Symbiodiniaceae</taxon>
        <taxon>Effrenium</taxon>
    </lineage>
</organism>
<dbReference type="EMBL" id="CAUJNA010002223">
    <property type="protein sequence ID" value="CAJ1391649.1"/>
    <property type="molecule type" value="Genomic_DNA"/>
</dbReference>
<dbReference type="Proteomes" id="UP001178507">
    <property type="component" value="Unassembled WGS sequence"/>
</dbReference>
<dbReference type="AlphaFoldDB" id="A0AA36IPV2"/>
<sequence>MTHAAATPSQKQSASATTAKVSAGDILVGLNAGADAKTPPAIIKLTPRGKVRTRDERAYDFEPETLAARFAADGIDLAVDMEHSLSAFMGDKKEGAVGWISKLEARVDGLYGHVEWLERGLKVLAARTHRYISPTFRHDEFGKATWLHSVALVAAPALANMPALAAAEIATADPKTPETKPMTTFARLAAKLGLNADASEDAMLEALTAKLNGSIDKGVHDATLAKLTATNDELTALKTTVRKQDVDAALEAALEAKKILPAEREHYEKLAASDEGFDQVKALLAAMTPKLAQTGLDGKTPPGSKDETADAGPVQLAAQAQAYQKEMADKGVTVSIADAVDHVMSKKG</sequence>
<evidence type="ECO:0000313" key="1">
    <source>
        <dbReference type="EMBL" id="CAJ1391649.1"/>
    </source>
</evidence>
<protein>
    <submittedName>
        <fullName evidence="1">Uncharacterized protein</fullName>
    </submittedName>
</protein>
<gene>
    <name evidence="1" type="ORF">EVOR1521_LOCUS16913</name>
</gene>
<reference evidence="1" key="1">
    <citation type="submission" date="2023-08" db="EMBL/GenBank/DDBJ databases">
        <authorList>
            <person name="Chen Y."/>
            <person name="Shah S."/>
            <person name="Dougan E. K."/>
            <person name="Thang M."/>
            <person name="Chan C."/>
        </authorList>
    </citation>
    <scope>NUCLEOTIDE SEQUENCE</scope>
</reference>